<keyword evidence="3" id="KW-1185">Reference proteome</keyword>
<comment type="caution">
    <text evidence="2">The sequence shown here is derived from an EMBL/GenBank/DDBJ whole genome shotgun (WGS) entry which is preliminary data.</text>
</comment>
<evidence type="ECO:0000313" key="3">
    <source>
        <dbReference type="Proteomes" id="UP000573603"/>
    </source>
</evidence>
<dbReference type="Proteomes" id="UP000573603">
    <property type="component" value="Unassembled WGS sequence"/>
</dbReference>
<sequence>MSSAAAPTNPISPISHLELSPQSSADDFTSKIQQAIDLHFHTSETNAVLPFANDPVMDNGDMTDISHDFDQTSDCNSSRHESSTRSETESEWSDTEDISQEIQDATDQINGTVEARKWLFFIDHHLQKILQGLSQIEGAAAQVARTTNSAFVFSDNIYHLKEQVMLFHLCQQHKVEESYGEQALLRSKSTENATLTLILACDWKVEDEAVAVLACDKLEEFVSRSCLGQAKHRRYLCF</sequence>
<proteinExistence type="predicted"/>
<organism evidence="2 3">
    <name type="scientific">Fusarium anthophilum</name>
    <dbReference type="NCBI Taxonomy" id="48485"/>
    <lineage>
        <taxon>Eukaryota</taxon>
        <taxon>Fungi</taxon>
        <taxon>Dikarya</taxon>
        <taxon>Ascomycota</taxon>
        <taxon>Pezizomycotina</taxon>
        <taxon>Sordariomycetes</taxon>
        <taxon>Hypocreomycetidae</taxon>
        <taxon>Hypocreales</taxon>
        <taxon>Nectriaceae</taxon>
        <taxon>Fusarium</taxon>
        <taxon>Fusarium fujikuroi species complex</taxon>
    </lineage>
</organism>
<dbReference type="AlphaFoldDB" id="A0A8H4ZTQ6"/>
<gene>
    <name evidence="2" type="ORF">FANTH_2821</name>
</gene>
<evidence type="ECO:0000313" key="2">
    <source>
        <dbReference type="EMBL" id="KAF5252265.1"/>
    </source>
</evidence>
<protein>
    <submittedName>
        <fullName evidence="2">Uncharacterized protein</fullName>
    </submittedName>
</protein>
<feature type="compositionally biased region" description="Basic and acidic residues" evidence="1">
    <location>
        <begin position="77"/>
        <end position="88"/>
    </location>
</feature>
<reference evidence="2 3" key="1">
    <citation type="journal article" date="2020" name="BMC Genomics">
        <title>Correction to: Identification and distribution of gene clusters required for synthesis of sphingolipid metabolism inhibitors in diverse species of the filamentous fungus Fusarium.</title>
        <authorList>
            <person name="Kim H.S."/>
            <person name="Lohmar J.M."/>
            <person name="Busman M."/>
            <person name="Brown D.W."/>
            <person name="Naumann T.A."/>
            <person name="Divon H.H."/>
            <person name="Lysoe E."/>
            <person name="Uhlig S."/>
            <person name="Proctor R.H."/>
        </authorList>
    </citation>
    <scope>NUCLEOTIDE SEQUENCE [LARGE SCALE GENOMIC DNA]</scope>
    <source>
        <strain evidence="2 3">NRRL 25214</strain>
    </source>
</reference>
<evidence type="ECO:0000256" key="1">
    <source>
        <dbReference type="SAM" id="MobiDB-lite"/>
    </source>
</evidence>
<feature type="region of interest" description="Disordered" evidence="1">
    <location>
        <begin position="1"/>
        <end position="26"/>
    </location>
</feature>
<feature type="compositionally biased region" description="Polar residues" evidence="1">
    <location>
        <begin position="1"/>
        <end position="12"/>
    </location>
</feature>
<name>A0A8H4ZTQ6_9HYPO</name>
<feature type="region of interest" description="Disordered" evidence="1">
    <location>
        <begin position="59"/>
        <end position="97"/>
    </location>
</feature>
<dbReference type="EMBL" id="JABEVY010000059">
    <property type="protein sequence ID" value="KAF5252265.1"/>
    <property type="molecule type" value="Genomic_DNA"/>
</dbReference>
<accession>A0A8H4ZTQ6</accession>